<organism evidence="1">
    <name type="scientific">Rhizophora mucronata</name>
    <name type="common">Asiatic mangrove</name>
    <dbReference type="NCBI Taxonomy" id="61149"/>
    <lineage>
        <taxon>Eukaryota</taxon>
        <taxon>Viridiplantae</taxon>
        <taxon>Streptophyta</taxon>
        <taxon>Embryophyta</taxon>
        <taxon>Tracheophyta</taxon>
        <taxon>Spermatophyta</taxon>
        <taxon>Magnoliopsida</taxon>
        <taxon>eudicotyledons</taxon>
        <taxon>Gunneridae</taxon>
        <taxon>Pentapetalae</taxon>
        <taxon>rosids</taxon>
        <taxon>fabids</taxon>
        <taxon>Malpighiales</taxon>
        <taxon>Rhizophoraceae</taxon>
        <taxon>Rhizophora</taxon>
    </lineage>
</organism>
<dbReference type="EMBL" id="GGEC01066441">
    <property type="protein sequence ID" value="MBX46925.1"/>
    <property type="molecule type" value="Transcribed_RNA"/>
</dbReference>
<proteinExistence type="predicted"/>
<dbReference type="AlphaFoldDB" id="A0A2P2NWT2"/>
<protein>
    <submittedName>
        <fullName evidence="1">Uncharacterized protein</fullName>
    </submittedName>
</protein>
<sequence>MYLSHSCTSDRSHRHHRSRLHKMMILKELNKKKKEILSKMKI</sequence>
<reference evidence="1" key="1">
    <citation type="submission" date="2018-02" db="EMBL/GenBank/DDBJ databases">
        <title>Rhizophora mucronata_Transcriptome.</title>
        <authorList>
            <person name="Meera S.P."/>
            <person name="Sreeshan A."/>
            <person name="Augustine A."/>
        </authorList>
    </citation>
    <scope>NUCLEOTIDE SEQUENCE</scope>
    <source>
        <tissue evidence="1">Leaf</tissue>
    </source>
</reference>
<accession>A0A2P2NWT2</accession>
<name>A0A2P2NWT2_RHIMU</name>
<evidence type="ECO:0000313" key="1">
    <source>
        <dbReference type="EMBL" id="MBX46925.1"/>
    </source>
</evidence>